<dbReference type="Pfam" id="PF00990">
    <property type="entry name" value="GGDEF"/>
    <property type="match status" value="1"/>
</dbReference>
<organism evidence="4">
    <name type="scientific">Hellea balneolensis</name>
    <dbReference type="NCBI Taxonomy" id="287478"/>
    <lineage>
        <taxon>Bacteria</taxon>
        <taxon>Pseudomonadati</taxon>
        <taxon>Pseudomonadota</taxon>
        <taxon>Alphaproteobacteria</taxon>
        <taxon>Maricaulales</taxon>
        <taxon>Robiginitomaculaceae</taxon>
        <taxon>Hellea</taxon>
    </lineage>
</organism>
<dbReference type="GO" id="GO:0043709">
    <property type="term" value="P:cell adhesion involved in single-species biofilm formation"/>
    <property type="evidence" value="ECO:0007669"/>
    <property type="project" value="TreeGrafter"/>
</dbReference>
<dbReference type="EMBL" id="DROP01000003">
    <property type="protein sequence ID" value="HHI88315.1"/>
    <property type="molecule type" value="Genomic_DNA"/>
</dbReference>
<dbReference type="EC" id="2.7.7.65" evidence="1"/>
<feature type="domain" description="GGDEF" evidence="3">
    <location>
        <begin position="43"/>
        <end position="167"/>
    </location>
</feature>
<dbReference type="SUPFAM" id="SSF55073">
    <property type="entry name" value="Nucleotide cyclase"/>
    <property type="match status" value="1"/>
</dbReference>
<comment type="caution">
    <text evidence="4">The sequence shown here is derived from an EMBL/GenBank/DDBJ whole genome shotgun (WGS) entry which is preliminary data.</text>
</comment>
<comment type="catalytic activity">
    <reaction evidence="2">
        <text>2 GTP = 3',3'-c-di-GMP + 2 diphosphate</text>
        <dbReference type="Rhea" id="RHEA:24898"/>
        <dbReference type="ChEBI" id="CHEBI:33019"/>
        <dbReference type="ChEBI" id="CHEBI:37565"/>
        <dbReference type="ChEBI" id="CHEBI:58805"/>
        <dbReference type="EC" id="2.7.7.65"/>
    </reaction>
</comment>
<dbReference type="CDD" id="cd01949">
    <property type="entry name" value="GGDEF"/>
    <property type="match status" value="1"/>
</dbReference>
<name>A0A7V5U0R6_9PROT</name>
<dbReference type="GO" id="GO:0052621">
    <property type="term" value="F:diguanylate cyclase activity"/>
    <property type="evidence" value="ECO:0007669"/>
    <property type="project" value="UniProtKB-EC"/>
</dbReference>
<dbReference type="InterPro" id="IPR029787">
    <property type="entry name" value="Nucleotide_cyclase"/>
</dbReference>
<evidence type="ECO:0000313" key="4">
    <source>
        <dbReference type="EMBL" id="HHI88315.1"/>
    </source>
</evidence>
<dbReference type="PANTHER" id="PTHR45138:SF9">
    <property type="entry name" value="DIGUANYLATE CYCLASE DGCM-RELATED"/>
    <property type="match status" value="1"/>
</dbReference>
<feature type="non-terminal residue" evidence="4">
    <location>
        <position position="1"/>
    </location>
</feature>
<gene>
    <name evidence="4" type="ORF">ENK01_00045</name>
</gene>
<proteinExistence type="predicted"/>
<protein>
    <recommendedName>
        <fullName evidence="1">diguanylate cyclase</fullName>
        <ecNumber evidence="1">2.7.7.65</ecNumber>
    </recommendedName>
</protein>
<evidence type="ECO:0000256" key="1">
    <source>
        <dbReference type="ARBA" id="ARBA00012528"/>
    </source>
</evidence>
<dbReference type="InterPro" id="IPR043128">
    <property type="entry name" value="Rev_trsase/Diguanyl_cyclase"/>
</dbReference>
<dbReference type="PROSITE" id="PS50887">
    <property type="entry name" value="GGDEF"/>
    <property type="match status" value="1"/>
</dbReference>
<dbReference type="Gene3D" id="3.30.70.270">
    <property type="match status" value="1"/>
</dbReference>
<accession>A0A7V5U0R6</accession>
<dbReference type="AlphaFoldDB" id="A0A7V5U0R6"/>
<dbReference type="GO" id="GO:0005886">
    <property type="term" value="C:plasma membrane"/>
    <property type="evidence" value="ECO:0007669"/>
    <property type="project" value="TreeGrafter"/>
</dbReference>
<dbReference type="NCBIfam" id="TIGR00254">
    <property type="entry name" value="GGDEF"/>
    <property type="match status" value="1"/>
</dbReference>
<evidence type="ECO:0000259" key="3">
    <source>
        <dbReference type="PROSITE" id="PS50887"/>
    </source>
</evidence>
<dbReference type="Proteomes" id="UP000885806">
    <property type="component" value="Unassembled WGS sequence"/>
</dbReference>
<evidence type="ECO:0000256" key="2">
    <source>
        <dbReference type="ARBA" id="ARBA00034247"/>
    </source>
</evidence>
<dbReference type="InterPro" id="IPR050469">
    <property type="entry name" value="Diguanylate_Cyclase"/>
</dbReference>
<dbReference type="GO" id="GO:1902201">
    <property type="term" value="P:negative regulation of bacterial-type flagellum-dependent cell motility"/>
    <property type="evidence" value="ECO:0007669"/>
    <property type="project" value="TreeGrafter"/>
</dbReference>
<dbReference type="InterPro" id="IPR000160">
    <property type="entry name" value="GGDEF_dom"/>
</dbReference>
<dbReference type="SMART" id="SM00267">
    <property type="entry name" value="GGDEF"/>
    <property type="match status" value="1"/>
</dbReference>
<dbReference type="PANTHER" id="PTHR45138">
    <property type="entry name" value="REGULATORY COMPONENTS OF SENSORY TRANSDUCTION SYSTEM"/>
    <property type="match status" value="1"/>
</dbReference>
<sequence length="167" mass="18638">ALKTRILELELQADTDPLLKIYNRRALMREIERAQTVMSRYDILCSLIYLDLNGFKAVNDRYGHAVGDVLLVKIAETLKSNVRDCDMVARIGGDEFGVLLFKADELIAKAKASVLACRIADMKLDVETGNVTITAAWGVSACHPEDTPERILNRADRAMYLAKAERP</sequence>
<reference evidence="4" key="1">
    <citation type="journal article" date="2020" name="mSystems">
        <title>Genome- and Community-Level Interaction Insights into Carbon Utilization and Element Cycling Functions of Hydrothermarchaeota in Hydrothermal Sediment.</title>
        <authorList>
            <person name="Zhou Z."/>
            <person name="Liu Y."/>
            <person name="Xu W."/>
            <person name="Pan J."/>
            <person name="Luo Z.H."/>
            <person name="Li M."/>
        </authorList>
    </citation>
    <scope>NUCLEOTIDE SEQUENCE [LARGE SCALE GENOMIC DNA]</scope>
    <source>
        <strain evidence="4">HyVt-538</strain>
    </source>
</reference>